<dbReference type="EMBL" id="BONX01000066">
    <property type="protein sequence ID" value="GIH01280.1"/>
    <property type="molecule type" value="Genomic_DNA"/>
</dbReference>
<protein>
    <submittedName>
        <fullName evidence="1">Uncharacterized protein</fullName>
    </submittedName>
</protein>
<evidence type="ECO:0000313" key="1">
    <source>
        <dbReference type="EMBL" id="GIH01280.1"/>
    </source>
</evidence>
<name>A0ABQ4F304_9ACTN</name>
<dbReference type="RefSeq" id="WP_203862555.1">
    <property type="nucleotide sequence ID" value="NZ_BAAAZQ010000037.1"/>
</dbReference>
<reference evidence="1 2" key="1">
    <citation type="submission" date="2021-01" db="EMBL/GenBank/DDBJ databases">
        <title>Whole genome shotgun sequence of Plantactinospora mayteni NBRC 109088.</title>
        <authorList>
            <person name="Komaki H."/>
            <person name="Tamura T."/>
        </authorList>
    </citation>
    <scope>NUCLEOTIDE SEQUENCE [LARGE SCALE GENOMIC DNA]</scope>
    <source>
        <strain evidence="1 2">NBRC 109088</strain>
    </source>
</reference>
<accession>A0ABQ4F304</accession>
<evidence type="ECO:0000313" key="2">
    <source>
        <dbReference type="Proteomes" id="UP000621500"/>
    </source>
</evidence>
<organism evidence="1 2">
    <name type="scientific">Plantactinospora mayteni</name>
    <dbReference type="NCBI Taxonomy" id="566021"/>
    <lineage>
        <taxon>Bacteria</taxon>
        <taxon>Bacillati</taxon>
        <taxon>Actinomycetota</taxon>
        <taxon>Actinomycetes</taxon>
        <taxon>Micromonosporales</taxon>
        <taxon>Micromonosporaceae</taxon>
        <taxon>Plantactinospora</taxon>
    </lineage>
</organism>
<gene>
    <name evidence="1" type="ORF">Pma05_78520</name>
</gene>
<sequence length="323" mass="35125">MDGHANWVLAFDASCATCRQLAQLVRNECGEQIDIRSLNDEEVQDWRRAALGAEPPWAPTLIRIHSGTVSAWTGSRMAVRLVRRLGPGPTLRLLRTFGELRERCANPIDSGRGLRRKEVLRLGAGAVTAAAFVVLGKTPAFADPVQRSERAQAWVRANPDKLPRSYDGLGAFDVTYRQAIHQALPAADRARLWTEHLKRRAAELPKLSTEQAAVLDRALALAAAERTFTAGVEKLHAELDGLRESAIAAFGVETARTLLATLGPDPTTLACCACGCSTQSDFCTVRCIYDGTGRCNHYDNGCGSFWQYPCNGCCSYCGARGCC</sequence>
<proteinExistence type="predicted"/>
<comment type="caution">
    <text evidence="1">The sequence shown here is derived from an EMBL/GenBank/DDBJ whole genome shotgun (WGS) entry which is preliminary data.</text>
</comment>
<dbReference type="NCBIfam" id="NF033852">
    <property type="entry name" value="fulvocin_rel"/>
    <property type="match status" value="1"/>
</dbReference>
<keyword evidence="2" id="KW-1185">Reference proteome</keyword>
<dbReference type="Proteomes" id="UP000621500">
    <property type="component" value="Unassembled WGS sequence"/>
</dbReference>